<gene>
    <name evidence="2" type="ORF">EO081_10925</name>
</gene>
<organism evidence="2 3">
    <name type="scientific">Sphingomonas desiccabilis</name>
    <dbReference type="NCBI Taxonomy" id="429134"/>
    <lineage>
        <taxon>Bacteria</taxon>
        <taxon>Pseudomonadati</taxon>
        <taxon>Pseudomonadota</taxon>
        <taxon>Alphaproteobacteria</taxon>
        <taxon>Sphingomonadales</taxon>
        <taxon>Sphingomonadaceae</taxon>
        <taxon>Sphingomonas</taxon>
    </lineage>
</organism>
<evidence type="ECO:0000256" key="1">
    <source>
        <dbReference type="SAM" id="SignalP"/>
    </source>
</evidence>
<dbReference type="Proteomes" id="UP000292347">
    <property type="component" value="Unassembled WGS sequence"/>
</dbReference>
<feature type="signal peptide" evidence="1">
    <location>
        <begin position="1"/>
        <end position="22"/>
    </location>
</feature>
<protein>
    <submittedName>
        <fullName evidence="2">DUF4893 domain-containing protein</fullName>
    </submittedName>
</protein>
<sequence length="212" mass="22896">MRIGGCWTVLAAALLASGCAHGGGERSAVAATPSPSPDWRSMATAADRDRLRNWRTAWMAALAAARVISPKEVAAQGELFDPDLALPGSPPPPGDYRCRVFKLGTGRAATPGYVAYPFFDCRIEQEGDVLSFYKRTGSQRPVGLILPDSDVRGIFLGTLMLSDETAPLDYGRDATRDMAGRVERVAEGRWRIALPYPRFESTLDVIELVPAG</sequence>
<dbReference type="Pfam" id="PF16233">
    <property type="entry name" value="DUF4893"/>
    <property type="match status" value="1"/>
</dbReference>
<dbReference type="AlphaFoldDB" id="A0A4Q2ITC8"/>
<keyword evidence="1" id="KW-0732">Signal</keyword>
<reference evidence="2 3" key="1">
    <citation type="submission" date="2019-01" db="EMBL/GenBank/DDBJ databases">
        <title>Sphingomonas mucosissima sp. nov. and Sphingomonas desiccabilis sp. nov., from biological soil crusts in the Colorado Plateau, USA.</title>
        <authorList>
            <person name="Zhu D."/>
        </authorList>
    </citation>
    <scope>NUCLEOTIDE SEQUENCE [LARGE SCALE GENOMIC DNA]</scope>
    <source>
        <strain evidence="2 3">CP1D</strain>
    </source>
</reference>
<name>A0A4Q2ITC8_9SPHN</name>
<evidence type="ECO:0000313" key="2">
    <source>
        <dbReference type="EMBL" id="RXZ31720.1"/>
    </source>
</evidence>
<accession>A0A4Q2ITC8</accession>
<dbReference type="OrthoDB" id="9153930at2"/>
<feature type="chain" id="PRO_5020565044" evidence="1">
    <location>
        <begin position="23"/>
        <end position="212"/>
    </location>
</feature>
<comment type="caution">
    <text evidence="2">The sequence shown here is derived from an EMBL/GenBank/DDBJ whole genome shotgun (WGS) entry which is preliminary data.</text>
</comment>
<evidence type="ECO:0000313" key="3">
    <source>
        <dbReference type="Proteomes" id="UP000292347"/>
    </source>
</evidence>
<dbReference type="InterPro" id="IPR032609">
    <property type="entry name" value="DUF4893"/>
</dbReference>
<dbReference type="EMBL" id="SDPT01000002">
    <property type="protein sequence ID" value="RXZ31720.1"/>
    <property type="molecule type" value="Genomic_DNA"/>
</dbReference>
<dbReference type="PROSITE" id="PS51257">
    <property type="entry name" value="PROKAR_LIPOPROTEIN"/>
    <property type="match status" value="1"/>
</dbReference>
<keyword evidence="3" id="KW-1185">Reference proteome</keyword>
<proteinExistence type="predicted"/>